<dbReference type="CDD" id="cd10719">
    <property type="entry name" value="DnaJ_zf"/>
    <property type="match status" value="1"/>
</dbReference>
<dbReference type="Gene3D" id="2.60.260.20">
    <property type="entry name" value="Urease metallochaperone UreE, N-terminal domain"/>
    <property type="match status" value="2"/>
</dbReference>
<evidence type="ECO:0000259" key="11">
    <source>
        <dbReference type="PROSITE" id="PS51188"/>
    </source>
</evidence>
<dbReference type="InterPro" id="IPR036410">
    <property type="entry name" value="HSP_DnaJ_Cys-rich_dom_sf"/>
</dbReference>
<dbReference type="InterPro" id="IPR002939">
    <property type="entry name" value="DnaJ_C"/>
</dbReference>
<dbReference type="InterPro" id="IPR036869">
    <property type="entry name" value="J_dom_sf"/>
</dbReference>
<keyword evidence="6" id="KW-0346">Stress response</keyword>
<evidence type="ECO:0000256" key="5">
    <source>
        <dbReference type="ARBA" id="ARBA00022833"/>
    </source>
</evidence>
<keyword evidence="5 8" id="KW-0862">Zinc</keyword>
<evidence type="ECO:0000313" key="12">
    <source>
        <dbReference type="EMBL" id="MEK8046729.1"/>
    </source>
</evidence>
<dbReference type="Pfam" id="PF00226">
    <property type="entry name" value="DnaJ"/>
    <property type="match status" value="1"/>
</dbReference>
<evidence type="ECO:0000256" key="2">
    <source>
        <dbReference type="ARBA" id="ARBA00022723"/>
    </source>
</evidence>
<organism evidence="12 13">
    <name type="scientific">Ideonella margarita</name>
    <dbReference type="NCBI Taxonomy" id="2984191"/>
    <lineage>
        <taxon>Bacteria</taxon>
        <taxon>Pseudomonadati</taxon>
        <taxon>Pseudomonadota</taxon>
        <taxon>Betaproteobacteria</taxon>
        <taxon>Burkholderiales</taxon>
        <taxon>Sphaerotilaceae</taxon>
        <taxon>Ideonella</taxon>
    </lineage>
</organism>
<dbReference type="PANTHER" id="PTHR43096">
    <property type="entry name" value="DNAJ HOMOLOG 1, MITOCHONDRIAL-RELATED"/>
    <property type="match status" value="1"/>
</dbReference>
<keyword evidence="13" id="KW-1185">Reference proteome</keyword>
<proteinExistence type="predicted"/>
<dbReference type="PROSITE" id="PS50076">
    <property type="entry name" value="DNAJ_2"/>
    <property type="match status" value="1"/>
</dbReference>
<dbReference type="PANTHER" id="PTHR43096:SF52">
    <property type="entry name" value="DNAJ HOMOLOG 1, MITOCHONDRIAL-RELATED"/>
    <property type="match status" value="1"/>
</dbReference>
<feature type="zinc finger region" description="CR-type" evidence="8">
    <location>
        <begin position="115"/>
        <end position="192"/>
    </location>
</feature>
<sequence>MDIEDAYVELGVQRTASEQEVKAAWRKLVSQWHPDRHPGPMAVARMQRINLAYQLIRDQDPAEDAPAPPPQASPRPPPQAEPPAAPPAGPPPPPGPPPRAVRRSVKLTLEEAALGCTRLLSGFLSSTCEPCDGRGVLRHTHDCSNCNGTGTARAPGWVGLFSLPGECTACNGSGKTRVPCAACQGTGKAASLPWRLTVRIPAGARQGDVLHADGSQARAGHGAVTLDMTIDLLPHPLFKLDDDGLLHIKVPIDGFGWMAQRAVDIPTLDGLRTLRLVREQLHYRLPAAGYPSRKPGLRGDLAVEVEPIFPARLSSEQQRLLDQLMAASAGSDETAPDPRLAQWKKDLQAWQRKHQQQQRKR</sequence>
<evidence type="ECO:0000256" key="1">
    <source>
        <dbReference type="ARBA" id="ARBA00022705"/>
    </source>
</evidence>
<dbReference type="InterPro" id="IPR001623">
    <property type="entry name" value="DnaJ_domain"/>
</dbReference>
<keyword evidence="4 8" id="KW-0863">Zinc-finger</keyword>
<keyword evidence="1" id="KW-0235">DNA replication</keyword>
<protein>
    <submittedName>
        <fullName evidence="12">DnaJ C-terminal domain-containing protein</fullName>
    </submittedName>
</protein>
<dbReference type="RefSeq" id="WP_341399026.1">
    <property type="nucleotide sequence ID" value="NZ_JBBUTI010000006.1"/>
</dbReference>
<dbReference type="Proteomes" id="UP001379945">
    <property type="component" value="Unassembled WGS sequence"/>
</dbReference>
<keyword evidence="7" id="KW-0143">Chaperone</keyword>
<dbReference type="SUPFAM" id="SSF49493">
    <property type="entry name" value="HSP40/DnaJ peptide-binding domain"/>
    <property type="match status" value="2"/>
</dbReference>
<feature type="domain" description="CR-type" evidence="11">
    <location>
        <begin position="115"/>
        <end position="192"/>
    </location>
</feature>
<keyword evidence="3" id="KW-0677">Repeat</keyword>
<accession>A0ABU9C7R4</accession>
<dbReference type="InterPro" id="IPR001305">
    <property type="entry name" value="HSP_DnaJ_Cys-rich_dom"/>
</dbReference>
<dbReference type="SUPFAM" id="SSF57938">
    <property type="entry name" value="DnaJ/Hsp40 cysteine-rich domain"/>
    <property type="match status" value="1"/>
</dbReference>
<dbReference type="SMART" id="SM00271">
    <property type="entry name" value="DnaJ"/>
    <property type="match status" value="1"/>
</dbReference>
<evidence type="ECO:0000313" key="13">
    <source>
        <dbReference type="Proteomes" id="UP001379945"/>
    </source>
</evidence>
<evidence type="ECO:0000256" key="9">
    <source>
        <dbReference type="SAM" id="MobiDB-lite"/>
    </source>
</evidence>
<dbReference type="Gene3D" id="1.10.287.110">
    <property type="entry name" value="DnaJ domain"/>
    <property type="match status" value="1"/>
</dbReference>
<evidence type="ECO:0000256" key="7">
    <source>
        <dbReference type="ARBA" id="ARBA00023186"/>
    </source>
</evidence>
<gene>
    <name evidence="12" type="ORF">AACH00_10250</name>
</gene>
<dbReference type="PROSITE" id="PS51188">
    <property type="entry name" value="ZF_CR"/>
    <property type="match status" value="1"/>
</dbReference>
<feature type="compositionally biased region" description="Pro residues" evidence="9">
    <location>
        <begin position="66"/>
        <end position="99"/>
    </location>
</feature>
<feature type="compositionally biased region" description="Basic residues" evidence="9">
    <location>
        <begin position="351"/>
        <end position="361"/>
    </location>
</feature>
<feature type="domain" description="J" evidence="10">
    <location>
        <begin position="5"/>
        <end position="61"/>
    </location>
</feature>
<dbReference type="CDD" id="cd06257">
    <property type="entry name" value="DnaJ"/>
    <property type="match status" value="1"/>
</dbReference>
<dbReference type="EMBL" id="JBBUTI010000006">
    <property type="protein sequence ID" value="MEK8046729.1"/>
    <property type="molecule type" value="Genomic_DNA"/>
</dbReference>
<dbReference type="InterPro" id="IPR008971">
    <property type="entry name" value="HSP40/DnaJ_pept-bd"/>
</dbReference>
<evidence type="ECO:0000256" key="6">
    <source>
        <dbReference type="ARBA" id="ARBA00023016"/>
    </source>
</evidence>
<comment type="caution">
    <text evidence="12">The sequence shown here is derived from an EMBL/GenBank/DDBJ whole genome shotgun (WGS) entry which is preliminary data.</text>
</comment>
<keyword evidence="2 8" id="KW-0479">Metal-binding</keyword>
<dbReference type="Gene3D" id="2.10.230.10">
    <property type="entry name" value="Heat shock protein DnaJ, cysteine-rich domain"/>
    <property type="match status" value="1"/>
</dbReference>
<name>A0ABU9C7R4_9BURK</name>
<dbReference type="SUPFAM" id="SSF46565">
    <property type="entry name" value="Chaperone J-domain"/>
    <property type="match status" value="1"/>
</dbReference>
<dbReference type="Pfam" id="PF01556">
    <property type="entry name" value="DnaJ_C"/>
    <property type="match status" value="1"/>
</dbReference>
<evidence type="ECO:0000256" key="4">
    <source>
        <dbReference type="ARBA" id="ARBA00022771"/>
    </source>
</evidence>
<evidence type="ECO:0000256" key="8">
    <source>
        <dbReference type="PROSITE-ProRule" id="PRU00546"/>
    </source>
</evidence>
<dbReference type="PRINTS" id="PR00625">
    <property type="entry name" value="JDOMAIN"/>
</dbReference>
<evidence type="ECO:0000259" key="10">
    <source>
        <dbReference type="PROSITE" id="PS50076"/>
    </source>
</evidence>
<feature type="region of interest" description="Disordered" evidence="9">
    <location>
        <begin position="324"/>
        <end position="361"/>
    </location>
</feature>
<reference evidence="12 13" key="1">
    <citation type="submission" date="2024-04" db="EMBL/GenBank/DDBJ databases">
        <title>Novel species of the genus Ideonella isolated from streams.</title>
        <authorList>
            <person name="Lu H."/>
        </authorList>
    </citation>
    <scope>NUCLEOTIDE SEQUENCE [LARGE SCALE GENOMIC DNA]</scope>
    <source>
        <strain evidence="12 13">LYT19W</strain>
    </source>
</reference>
<feature type="region of interest" description="Disordered" evidence="9">
    <location>
        <begin position="55"/>
        <end position="101"/>
    </location>
</feature>
<evidence type="ECO:0000256" key="3">
    <source>
        <dbReference type="ARBA" id="ARBA00022737"/>
    </source>
</evidence>